<organism evidence="2">
    <name type="scientific">Methanosarcina mazei</name>
    <name type="common">Methanosarcina frisia</name>
    <dbReference type="NCBI Taxonomy" id="2209"/>
    <lineage>
        <taxon>Archaea</taxon>
        <taxon>Methanobacteriati</taxon>
        <taxon>Methanobacteriota</taxon>
        <taxon>Stenosarchaea group</taxon>
        <taxon>Methanomicrobia</taxon>
        <taxon>Methanosarcinales</taxon>
        <taxon>Methanosarcinaceae</taxon>
        <taxon>Methanosarcina</taxon>
    </lineage>
</organism>
<dbReference type="Gene3D" id="2.60.40.10">
    <property type="entry name" value="Immunoglobulins"/>
    <property type="match status" value="1"/>
</dbReference>
<name>A0A0F8IWL7_METMZ</name>
<dbReference type="EMBL" id="JJPM01000314">
    <property type="protein sequence ID" value="KKG67883.1"/>
    <property type="molecule type" value="Genomic_DNA"/>
</dbReference>
<dbReference type="Pfam" id="PF05345">
    <property type="entry name" value="He_PIG"/>
    <property type="match status" value="1"/>
</dbReference>
<dbReference type="InterPro" id="IPR002102">
    <property type="entry name" value="Cohesin_dom"/>
</dbReference>
<sequence length="531" mass="56863">MPNKSTSNNYTYTASIITSDNRTVYLSGIAPDSSWYRKDPNIPNYTITAVIPNTSSTGPQIIGFAPAEDNPFNPGETKNFRVWTNESLTEMLWYVDGSDSPVSKGSLNYTWPITEGNHTIKFIGSNANGPVNKTWYLGGSSNEPSVPGGNPAQEIVFSPADSVLTRNVSETVDFSVSPDVFTTKEWYVDGDLVLNNTVSMSKSWSTSGTYNVTFSGSGSEDVLHTWTVKVVEEQKEDEVQNKSIITIAPEYQIIEPKKSFDLSIKVEPGTPISGTQLDFVFNSSKTSVNNVTEGDLLKQNGASTIFSKGTTDNSAGTVKNIYGFILGTSNVSSSGTMATVNLTAGSKTGMAEFSLSNVLISDADSKSVPYTVTNATVLIDTAPVMSTICCPKSVDEKSTLTFKVSAKDADCDRLILSASGLPEDASFNKTSGNFTWTPAVGQAGVYALTFEVSDGYLTDSENVTVTVNKLNNSPVISSFEPLNGSSFSEGERIEISVNASDAEGQALKYSIMIDGVACSNGTEYVLSLIHI</sequence>
<evidence type="ECO:0000313" key="2">
    <source>
        <dbReference type="EMBL" id="KKG67883.1"/>
    </source>
</evidence>
<gene>
    <name evidence="2" type="ORF">DU43_06815</name>
</gene>
<dbReference type="Gene3D" id="2.60.40.680">
    <property type="match status" value="1"/>
</dbReference>
<dbReference type="InterPro" id="IPR008965">
    <property type="entry name" value="CBM2/CBM3_carb-bd_dom_sf"/>
</dbReference>
<proteinExistence type="predicted"/>
<evidence type="ECO:0000259" key="1">
    <source>
        <dbReference type="Pfam" id="PF00963"/>
    </source>
</evidence>
<accession>A0A0F8IWL7</accession>
<dbReference type="SUPFAM" id="SSF49313">
    <property type="entry name" value="Cadherin-like"/>
    <property type="match status" value="1"/>
</dbReference>
<dbReference type="InterPro" id="IPR015919">
    <property type="entry name" value="Cadherin-like_sf"/>
</dbReference>
<dbReference type="GO" id="GO:0030246">
    <property type="term" value="F:carbohydrate binding"/>
    <property type="evidence" value="ECO:0007669"/>
    <property type="project" value="InterPro"/>
</dbReference>
<dbReference type="GO" id="GO:0005509">
    <property type="term" value="F:calcium ion binding"/>
    <property type="evidence" value="ECO:0007669"/>
    <property type="project" value="InterPro"/>
</dbReference>
<comment type="caution">
    <text evidence="2">The sequence shown here is derived from an EMBL/GenBank/DDBJ whole genome shotgun (WGS) entry which is preliminary data.</text>
</comment>
<feature type="domain" description="Cohesin" evidence="1">
    <location>
        <begin position="259"/>
        <end position="379"/>
    </location>
</feature>
<dbReference type="SUPFAM" id="SSF49384">
    <property type="entry name" value="Carbohydrate-binding domain"/>
    <property type="match status" value="1"/>
</dbReference>
<reference evidence="2" key="1">
    <citation type="journal article" date="2015" name="ISME J.">
        <title>Genomic and phenotypic differentiation among Methanosarcina mazei populations from Columbia River sediment.</title>
        <authorList>
            <person name="Youngblut N.D."/>
            <person name="Wirth J.S."/>
            <person name="Henriksen J.R."/>
            <person name="Smith M."/>
            <person name="Simon H."/>
            <person name="Metcalf W.W."/>
            <person name="Whitaker R.J."/>
        </authorList>
    </citation>
    <scope>NUCLEOTIDE SEQUENCE [LARGE SCALE GENOMIC DNA]</scope>
    <source>
        <strain evidence="2">3.H.A.1A.1</strain>
    </source>
</reference>
<dbReference type="GO" id="GO:0016020">
    <property type="term" value="C:membrane"/>
    <property type="evidence" value="ECO:0007669"/>
    <property type="project" value="InterPro"/>
</dbReference>
<dbReference type="Pfam" id="PF17957">
    <property type="entry name" value="Big_7"/>
    <property type="match status" value="1"/>
</dbReference>
<feature type="non-terminal residue" evidence="2">
    <location>
        <position position="531"/>
    </location>
</feature>
<dbReference type="GO" id="GO:0000272">
    <property type="term" value="P:polysaccharide catabolic process"/>
    <property type="evidence" value="ECO:0007669"/>
    <property type="project" value="InterPro"/>
</dbReference>
<dbReference type="CDD" id="cd08547">
    <property type="entry name" value="Type_II_cohesin"/>
    <property type="match status" value="1"/>
</dbReference>
<dbReference type="AlphaFoldDB" id="A0A0F8IWL7"/>
<dbReference type="InterPro" id="IPR013783">
    <property type="entry name" value="Ig-like_fold"/>
</dbReference>
<protein>
    <recommendedName>
        <fullName evidence="1">Cohesin domain-containing protein</fullName>
    </recommendedName>
</protein>
<dbReference type="Pfam" id="PF00963">
    <property type="entry name" value="Cohesin"/>
    <property type="match status" value="1"/>
</dbReference>